<dbReference type="PANTHER" id="PTHR38926:SF5">
    <property type="entry name" value="F-BOX AND LEUCINE-RICH REPEAT PROTEIN 6"/>
    <property type="match status" value="1"/>
</dbReference>
<dbReference type="AlphaFoldDB" id="A0AA38P486"/>
<dbReference type="Proteomes" id="UP001163846">
    <property type="component" value="Unassembled WGS sequence"/>
</dbReference>
<gene>
    <name evidence="2" type="ORF">F5878DRAFT_587576</name>
</gene>
<dbReference type="CDD" id="cd09917">
    <property type="entry name" value="F-box_SF"/>
    <property type="match status" value="1"/>
</dbReference>
<dbReference type="Pfam" id="PF24758">
    <property type="entry name" value="LRR_At5g56370"/>
    <property type="match status" value="1"/>
</dbReference>
<protein>
    <recommendedName>
        <fullName evidence="1">F-box domain-containing protein</fullName>
    </recommendedName>
</protein>
<dbReference type="InterPro" id="IPR036047">
    <property type="entry name" value="F-box-like_dom_sf"/>
</dbReference>
<comment type="caution">
    <text evidence="2">The sequence shown here is derived from an EMBL/GenBank/DDBJ whole genome shotgun (WGS) entry which is preliminary data.</text>
</comment>
<dbReference type="InterPro" id="IPR001810">
    <property type="entry name" value="F-box_dom"/>
</dbReference>
<name>A0AA38P486_9AGAR</name>
<dbReference type="PROSITE" id="PS50181">
    <property type="entry name" value="FBOX"/>
    <property type="match status" value="1"/>
</dbReference>
<sequence>MHLSKLPLEILDSILSEIDDHDDLIALALASKDLHRIVIPRHSEYRVLRIRHRFPALWAHLALRADLSRNLREIHITQRDNQALVERYPTTPVSSYQANGIGNTDSMMVDSPDPHQEERERVRNLLVVMEHTQRLKAFHWDFRHSIGTLFPEQELQLLASLSRISELRTLVLAGELRCVPLAQFQMAWNMPHLQDLTLMGNVWTSLATARSLKHVLKQCTQLRRLQIPMDAIGLGDLIIPTLRDLSLFLQSGTTSAQIKQWNVFLENHPLLEDLWCNPSSTLVLPRNGLRKLKRLSVETKFLDSFEGAEFVPEELECLQCENFRFLDFDGGGATGCYGLGKLKKLYLLSVASEDELQMIAASCPALTWLHINGSATFDLNVWLTFFSSLPHLQVFRGPALWRSVQDDFQRMHAAIAALVQRCPELRELDHQSKHDKRGKKHKIVIVKEEAEDGSMHVRYEVERVYKRESIYLMDYAFA</sequence>
<dbReference type="EMBL" id="MU806374">
    <property type="protein sequence ID" value="KAJ3835821.1"/>
    <property type="molecule type" value="Genomic_DNA"/>
</dbReference>
<keyword evidence="3" id="KW-1185">Reference proteome</keyword>
<dbReference type="Gene3D" id="3.80.10.10">
    <property type="entry name" value="Ribonuclease Inhibitor"/>
    <property type="match status" value="1"/>
</dbReference>
<dbReference type="InterPro" id="IPR032675">
    <property type="entry name" value="LRR_dom_sf"/>
</dbReference>
<accession>A0AA38P486</accession>
<evidence type="ECO:0000259" key="1">
    <source>
        <dbReference type="PROSITE" id="PS50181"/>
    </source>
</evidence>
<dbReference type="SUPFAM" id="SSF81383">
    <property type="entry name" value="F-box domain"/>
    <property type="match status" value="1"/>
</dbReference>
<proteinExistence type="predicted"/>
<dbReference type="SUPFAM" id="SSF52058">
    <property type="entry name" value="L domain-like"/>
    <property type="match status" value="1"/>
</dbReference>
<feature type="domain" description="F-box" evidence="1">
    <location>
        <begin position="1"/>
        <end position="48"/>
    </location>
</feature>
<evidence type="ECO:0000313" key="3">
    <source>
        <dbReference type="Proteomes" id="UP001163846"/>
    </source>
</evidence>
<dbReference type="InterPro" id="IPR055411">
    <property type="entry name" value="LRR_FXL15/At3g58940/PEG3-like"/>
</dbReference>
<reference evidence="2" key="1">
    <citation type="submission" date="2022-08" db="EMBL/GenBank/DDBJ databases">
        <authorList>
            <consortium name="DOE Joint Genome Institute"/>
            <person name="Min B."/>
            <person name="Riley R."/>
            <person name="Sierra-Patev S."/>
            <person name="Naranjo-Ortiz M."/>
            <person name="Looney B."/>
            <person name="Konkel Z."/>
            <person name="Slot J.C."/>
            <person name="Sakamoto Y."/>
            <person name="Steenwyk J.L."/>
            <person name="Rokas A."/>
            <person name="Carro J."/>
            <person name="Camarero S."/>
            <person name="Ferreira P."/>
            <person name="Molpeceres G."/>
            <person name="Ruiz-Duenas F.J."/>
            <person name="Serrano A."/>
            <person name="Henrissat B."/>
            <person name="Drula E."/>
            <person name="Hughes K.W."/>
            <person name="Mata J.L."/>
            <person name="Ishikawa N.K."/>
            <person name="Vargas-Isla R."/>
            <person name="Ushijima S."/>
            <person name="Smith C.A."/>
            <person name="Ahrendt S."/>
            <person name="Andreopoulos W."/>
            <person name="He G."/>
            <person name="Labutti K."/>
            <person name="Lipzen A."/>
            <person name="Ng V."/>
            <person name="Sandor L."/>
            <person name="Barry K."/>
            <person name="Martinez A.T."/>
            <person name="Xiao Y."/>
            <person name="Gibbons J.G."/>
            <person name="Terashima K."/>
            <person name="Hibbett D.S."/>
            <person name="Grigoriev I.V."/>
        </authorList>
    </citation>
    <scope>NUCLEOTIDE SEQUENCE</scope>
    <source>
        <strain evidence="2">TFB9207</strain>
    </source>
</reference>
<dbReference type="PANTHER" id="PTHR38926">
    <property type="entry name" value="F-BOX DOMAIN CONTAINING PROTEIN, EXPRESSED"/>
    <property type="match status" value="1"/>
</dbReference>
<evidence type="ECO:0000313" key="2">
    <source>
        <dbReference type="EMBL" id="KAJ3835821.1"/>
    </source>
</evidence>
<organism evidence="2 3">
    <name type="scientific">Lentinula raphanica</name>
    <dbReference type="NCBI Taxonomy" id="153919"/>
    <lineage>
        <taxon>Eukaryota</taxon>
        <taxon>Fungi</taxon>
        <taxon>Dikarya</taxon>
        <taxon>Basidiomycota</taxon>
        <taxon>Agaricomycotina</taxon>
        <taxon>Agaricomycetes</taxon>
        <taxon>Agaricomycetidae</taxon>
        <taxon>Agaricales</taxon>
        <taxon>Marasmiineae</taxon>
        <taxon>Omphalotaceae</taxon>
        <taxon>Lentinula</taxon>
    </lineage>
</organism>